<comment type="similarity">
    <text evidence="2 5">Belongs to the GMC oxidoreductase family.</text>
</comment>
<dbReference type="InterPro" id="IPR012132">
    <property type="entry name" value="GMC_OxRdtase"/>
</dbReference>
<evidence type="ECO:0000256" key="4">
    <source>
        <dbReference type="ARBA" id="ARBA00022827"/>
    </source>
</evidence>
<feature type="domain" description="Glucose-methanol-choline oxidoreductase N-terminal" evidence="7">
    <location>
        <begin position="255"/>
        <end position="269"/>
    </location>
</feature>
<reference evidence="8" key="1">
    <citation type="submission" date="2018-07" db="EMBL/GenBank/DDBJ databases">
        <title>Complete genome sequence of Sphingomonas bisphenolicum strain AO1, a bisphenol A degradative bacterium isolated from Japanese farm field.</title>
        <authorList>
            <person name="Murakami M."/>
            <person name="Koh M."/>
            <person name="Koba S."/>
            <person name="Matsumura Y."/>
        </authorList>
    </citation>
    <scope>NUCLEOTIDE SEQUENCE</scope>
    <source>
        <strain evidence="8">AO1</strain>
    </source>
</reference>
<accession>A0ABN5WBP3</accession>
<dbReference type="PROSITE" id="PS00624">
    <property type="entry name" value="GMC_OXRED_2"/>
    <property type="match status" value="1"/>
</dbReference>
<dbReference type="SUPFAM" id="SSF54373">
    <property type="entry name" value="FAD-linked reductases, C-terminal domain"/>
    <property type="match status" value="1"/>
</dbReference>
<evidence type="ECO:0000256" key="5">
    <source>
        <dbReference type="RuleBase" id="RU003968"/>
    </source>
</evidence>
<evidence type="ECO:0000313" key="9">
    <source>
        <dbReference type="Proteomes" id="UP001059971"/>
    </source>
</evidence>
<name>A0ABN5WBP3_9SPHN</name>
<dbReference type="Proteomes" id="UP001059971">
    <property type="component" value="Chromosome 1"/>
</dbReference>
<protein>
    <submittedName>
        <fullName evidence="8">Oxygen-dependent choline dehydrogenase</fullName>
    </submittedName>
</protein>
<dbReference type="Pfam" id="PF05199">
    <property type="entry name" value="GMC_oxred_C"/>
    <property type="match status" value="1"/>
</dbReference>
<dbReference type="PIRSF" id="PIRSF000137">
    <property type="entry name" value="Alcohol_oxidase"/>
    <property type="match status" value="1"/>
</dbReference>
<keyword evidence="9" id="KW-1185">Reference proteome</keyword>
<proteinExistence type="inferred from homology"/>
<organism evidence="8 9">
    <name type="scientific">Sphingomonas bisphenolicum</name>
    <dbReference type="NCBI Taxonomy" id="296544"/>
    <lineage>
        <taxon>Bacteria</taxon>
        <taxon>Pseudomonadati</taxon>
        <taxon>Pseudomonadota</taxon>
        <taxon>Alphaproteobacteria</taxon>
        <taxon>Sphingomonadales</taxon>
        <taxon>Sphingomonadaceae</taxon>
        <taxon>Sphingomonas</taxon>
    </lineage>
</organism>
<dbReference type="Gene3D" id="3.50.50.60">
    <property type="entry name" value="FAD/NAD(P)-binding domain"/>
    <property type="match status" value="1"/>
</dbReference>
<evidence type="ECO:0000259" key="6">
    <source>
        <dbReference type="PROSITE" id="PS00623"/>
    </source>
</evidence>
<dbReference type="InterPro" id="IPR000172">
    <property type="entry name" value="GMC_OxRdtase_N"/>
</dbReference>
<dbReference type="EMBL" id="AP018817">
    <property type="protein sequence ID" value="BBF69683.1"/>
    <property type="molecule type" value="Genomic_DNA"/>
</dbReference>
<evidence type="ECO:0000259" key="7">
    <source>
        <dbReference type="PROSITE" id="PS00624"/>
    </source>
</evidence>
<dbReference type="PANTHER" id="PTHR11552:SF147">
    <property type="entry name" value="CHOLINE DEHYDROGENASE, MITOCHONDRIAL"/>
    <property type="match status" value="1"/>
</dbReference>
<dbReference type="Pfam" id="PF00732">
    <property type="entry name" value="GMC_oxred_N"/>
    <property type="match status" value="1"/>
</dbReference>
<comment type="cofactor">
    <cofactor evidence="1">
        <name>FAD</name>
        <dbReference type="ChEBI" id="CHEBI:57692"/>
    </cofactor>
</comment>
<gene>
    <name evidence="8" type="primary">betA</name>
    <name evidence="8" type="ORF">SBA_ch1_18830</name>
</gene>
<dbReference type="NCBIfam" id="NF002550">
    <property type="entry name" value="PRK02106.1"/>
    <property type="match status" value="1"/>
</dbReference>
<dbReference type="SUPFAM" id="SSF51905">
    <property type="entry name" value="FAD/NAD(P)-binding domain"/>
    <property type="match status" value="1"/>
</dbReference>
<dbReference type="RefSeq" id="WP_261934219.1">
    <property type="nucleotide sequence ID" value="NZ_AP018817.1"/>
</dbReference>
<evidence type="ECO:0000313" key="8">
    <source>
        <dbReference type="EMBL" id="BBF69683.1"/>
    </source>
</evidence>
<dbReference type="PROSITE" id="PS00623">
    <property type="entry name" value="GMC_OXRED_1"/>
    <property type="match status" value="1"/>
</dbReference>
<evidence type="ECO:0000256" key="3">
    <source>
        <dbReference type="ARBA" id="ARBA00022630"/>
    </source>
</evidence>
<keyword evidence="3 5" id="KW-0285">Flavoprotein</keyword>
<evidence type="ECO:0000256" key="1">
    <source>
        <dbReference type="ARBA" id="ARBA00001974"/>
    </source>
</evidence>
<evidence type="ECO:0000256" key="2">
    <source>
        <dbReference type="ARBA" id="ARBA00010790"/>
    </source>
</evidence>
<keyword evidence="4 5" id="KW-0274">FAD</keyword>
<dbReference type="InterPro" id="IPR007867">
    <property type="entry name" value="GMC_OxRtase_C"/>
</dbReference>
<feature type="domain" description="Glucose-methanol-choline oxidoreductase N-terminal" evidence="6">
    <location>
        <begin position="82"/>
        <end position="105"/>
    </location>
</feature>
<dbReference type="PANTHER" id="PTHR11552">
    <property type="entry name" value="GLUCOSE-METHANOL-CHOLINE GMC OXIDOREDUCTASE"/>
    <property type="match status" value="1"/>
</dbReference>
<dbReference type="InterPro" id="IPR036188">
    <property type="entry name" value="FAD/NAD-bd_sf"/>
</dbReference>
<sequence>MADIYDFIIVGGGSAGCVLAGRLSENPRNRVLLIEAGGKDNSVFIHAPGGLLPIMYRGMFQWMHVSTPQAHAGGRQMYTPRGKVLGGSSSINGMVYDRGTAADYDGWRQLGNEGWSYDDVLPYFRKLEDFQPGGEDGFHGRGGPLLVTRPGIKNPLAKAFREAAIAAGVPYNDDPSGSRREGVAPADVTASAGRRWSAARAYLKPACRRPNLRIVVHAHVEQILLEDGRASGVAWRRNGQVEQASAEREVILSAGAIHSPGILMQSGIGDGHHLRQVGVSVIHNLPGVGQNYRDHVAIAVKQHCTKPVSLFNVFHPLIATKALANFLLFRKGPLAQPPAEIGAYLRTMPGAAHPDVKVHFAMALYEAMGRKLIMEHGYFAHIDLLNPDSFGEIRLTGPRASDPLSIDPNILSTPKDMAMGRAAIRAVRTIFAQSPFDPFRGEELAPGANIRSDDELDTYLRATATSDIHAVGTCRMGRDEMAVVDPQLRVRGISGLRVVDASVMPRVPGGNTNVPTIMVAEKAADMILDKTRE</sequence>
<dbReference type="Gene3D" id="3.30.560.10">
    <property type="entry name" value="Glucose Oxidase, domain 3"/>
    <property type="match status" value="1"/>
</dbReference>